<accession>H1YGS7</accession>
<evidence type="ECO:0000313" key="14">
    <source>
        <dbReference type="Proteomes" id="UP000002774"/>
    </source>
</evidence>
<dbReference type="InterPro" id="IPR000531">
    <property type="entry name" value="Beta-barrel_TonB"/>
</dbReference>
<evidence type="ECO:0000259" key="12">
    <source>
        <dbReference type="Pfam" id="PF07715"/>
    </source>
</evidence>
<gene>
    <name evidence="13" type="ORF">Mucpa_2221</name>
</gene>
<dbReference type="InterPro" id="IPR008969">
    <property type="entry name" value="CarboxyPept-like_regulatory"/>
</dbReference>
<dbReference type="Gene3D" id="2.170.130.10">
    <property type="entry name" value="TonB-dependent receptor, plug domain"/>
    <property type="match status" value="1"/>
</dbReference>
<dbReference type="SUPFAM" id="SSF56935">
    <property type="entry name" value="Porins"/>
    <property type="match status" value="1"/>
</dbReference>
<keyword evidence="7 8" id="KW-0998">Cell outer membrane</keyword>
<dbReference type="Pfam" id="PF07715">
    <property type="entry name" value="Plug"/>
    <property type="match status" value="1"/>
</dbReference>
<evidence type="ECO:0000259" key="11">
    <source>
        <dbReference type="Pfam" id="PF00593"/>
    </source>
</evidence>
<reference evidence="13" key="1">
    <citation type="submission" date="2011-09" db="EMBL/GenBank/DDBJ databases">
        <title>The permanent draft genome of Mucilaginibacter paludis DSM 18603.</title>
        <authorList>
            <consortium name="US DOE Joint Genome Institute (JGI-PGF)"/>
            <person name="Lucas S."/>
            <person name="Han J."/>
            <person name="Lapidus A."/>
            <person name="Bruce D."/>
            <person name="Goodwin L."/>
            <person name="Pitluck S."/>
            <person name="Peters L."/>
            <person name="Kyrpides N."/>
            <person name="Mavromatis K."/>
            <person name="Ivanova N."/>
            <person name="Mikhailova N."/>
            <person name="Held B."/>
            <person name="Detter J.C."/>
            <person name="Tapia R."/>
            <person name="Han C."/>
            <person name="Land M."/>
            <person name="Hauser L."/>
            <person name="Markowitz V."/>
            <person name="Cheng J.-F."/>
            <person name="Hugenholtz P."/>
            <person name="Woyke T."/>
            <person name="Wu D."/>
            <person name="Tindall B."/>
            <person name="Brambilla E."/>
            <person name="Klenk H.-P."/>
            <person name="Eisen J.A."/>
        </authorList>
    </citation>
    <scope>NUCLEOTIDE SEQUENCE [LARGE SCALE GENOMIC DNA]</scope>
    <source>
        <strain evidence="13">DSM 18603</strain>
    </source>
</reference>
<feature type="domain" description="TonB-dependent receptor plug" evidence="12">
    <location>
        <begin position="117"/>
        <end position="245"/>
    </location>
</feature>
<evidence type="ECO:0000313" key="13">
    <source>
        <dbReference type="EMBL" id="EHQ26356.1"/>
    </source>
</evidence>
<comment type="similarity">
    <text evidence="8 9">Belongs to the TonB-dependent receptor family.</text>
</comment>
<proteinExistence type="inferred from homology"/>
<dbReference type="Pfam" id="PF13715">
    <property type="entry name" value="CarbopepD_reg_2"/>
    <property type="match status" value="1"/>
</dbReference>
<feature type="signal peptide" evidence="10">
    <location>
        <begin position="1"/>
        <end position="21"/>
    </location>
</feature>
<evidence type="ECO:0000256" key="3">
    <source>
        <dbReference type="ARBA" id="ARBA00022452"/>
    </source>
</evidence>
<dbReference type="PROSITE" id="PS52016">
    <property type="entry name" value="TONB_DEPENDENT_REC_3"/>
    <property type="match status" value="1"/>
</dbReference>
<dbReference type="AlphaFoldDB" id="H1YGS7"/>
<keyword evidence="3 8" id="KW-1134">Transmembrane beta strand</keyword>
<evidence type="ECO:0000256" key="5">
    <source>
        <dbReference type="ARBA" id="ARBA00023077"/>
    </source>
</evidence>
<dbReference type="InterPro" id="IPR023996">
    <property type="entry name" value="TonB-dep_OMP_SusC/RagA"/>
</dbReference>
<dbReference type="SUPFAM" id="SSF49464">
    <property type="entry name" value="Carboxypeptidase regulatory domain-like"/>
    <property type="match status" value="1"/>
</dbReference>
<dbReference type="InterPro" id="IPR037066">
    <property type="entry name" value="Plug_dom_sf"/>
</dbReference>
<evidence type="ECO:0000256" key="2">
    <source>
        <dbReference type="ARBA" id="ARBA00022448"/>
    </source>
</evidence>
<dbReference type="Gene3D" id="2.60.40.1120">
    <property type="entry name" value="Carboxypeptidase-like, regulatory domain"/>
    <property type="match status" value="1"/>
</dbReference>
<dbReference type="eggNOG" id="COG4771">
    <property type="taxonomic scope" value="Bacteria"/>
</dbReference>
<dbReference type="Gene3D" id="2.40.170.20">
    <property type="entry name" value="TonB-dependent receptor, beta-barrel domain"/>
    <property type="match status" value="1"/>
</dbReference>
<dbReference type="Proteomes" id="UP000002774">
    <property type="component" value="Chromosome"/>
</dbReference>
<dbReference type="HOGENOM" id="CLU_004317_2_1_10"/>
<keyword evidence="5 9" id="KW-0798">TonB box</keyword>
<protein>
    <submittedName>
        <fullName evidence="13">TonB-dependent receptor plug</fullName>
    </submittedName>
</protein>
<dbReference type="EMBL" id="CM001403">
    <property type="protein sequence ID" value="EHQ26356.1"/>
    <property type="molecule type" value="Genomic_DNA"/>
</dbReference>
<keyword evidence="4 8" id="KW-0812">Transmembrane</keyword>
<feature type="chain" id="PRO_5003558572" evidence="10">
    <location>
        <begin position="22"/>
        <end position="1041"/>
    </location>
</feature>
<evidence type="ECO:0000256" key="9">
    <source>
        <dbReference type="RuleBase" id="RU003357"/>
    </source>
</evidence>
<dbReference type="InterPro" id="IPR039426">
    <property type="entry name" value="TonB-dep_rcpt-like"/>
</dbReference>
<evidence type="ECO:0000256" key="1">
    <source>
        <dbReference type="ARBA" id="ARBA00004571"/>
    </source>
</evidence>
<evidence type="ECO:0000256" key="7">
    <source>
        <dbReference type="ARBA" id="ARBA00023237"/>
    </source>
</evidence>
<keyword evidence="2 8" id="KW-0813">Transport</keyword>
<dbReference type="Pfam" id="PF00593">
    <property type="entry name" value="TonB_dep_Rec_b-barrel"/>
    <property type="match status" value="1"/>
</dbReference>
<sequence>MKKNLLLVFLAVFCCLTQVMAQTKTVSGKVVSSNDGLPIPGASIKVKGTSVVTVTNADGKFRINASLGQVLVVSYIGMLAKETPVTASNADITIQLTEDTKTLGEVVVTAYNIDRDKKSLGYSAPTVKGDEVSATQRDDFFGGLQGRVPGLSINSTNGNPGASSQIVLRGFTSISGDNNALIVVDGVPINNTTVNQNNLVTNGANSAQDYSNRAMDINPYDIETYTIMKGPEATALFGSAGAGGAILITTKKGKAGDGTITYTTSFKVENLNKFPEMQQVYSAGSVGGVFNSTVSTYFGPKYAPGTQIYDNIHNFFQTGFGQKHNVAFEGGSDKFTYRWSNEYSDTRGVIPTTTYTRFSSRLTGSAVISPLLKITTTLNYINSVNNKANKANNGALMELLRYPSNFDVKDYQDASGNRITRYSSIYSEYDNPLWDVYKDPAQDKNDRFIGNVNFLLTPTNWLSVNAIFGTDVTATDGMQVYNGQSYKGSGSSTAPTLGSITDYQEIAKIYNGSLTATAKSKMGQSFSGTYIIGATFNSFYSTLNSQYGTHFYDPNFYSINNTLTTTRNASLYIDRYRNVGAFAQAVFGYKSLLYLTLTGRVDGSSKLYPSLNANTGTTAAAYPYFAYPSASLAFNFTELKPVKDAVPFLDEGKLRLSYASTGKEPYRDYSKGTNYVPANTTGGGYALGNNAGNSELSPEKTRNFETGIELHFLNNRIGLDFNYYNLISRGQVINPRLSYVSGFVLEQLNGGTVRNRGIEIQLTGAPIRNKDFRWDMTLNYSQNKGIVLSLANQLPELYDSDTQLVGSIRSAVVPGYSTGTITGTRFDKNNAGQVLINPLTGLPSISDLNYYPIGDRTPKFQAGFQNTLTYKNLSLSFLWDLRYGGDVVNGTEYEAYTRGISVKTLDREVPRIITGVLADGFQNTDHPTPNNIAIIPYDNAAFYNTNVSPEMFVEHNIKALRLRDVTLRYNFPQSTLSRLGFIKSLGVLFTVTDPLLFTNYSGTDPESNATNTSSGGIGGYGIDYGNVGKPVAFNLGLNIKL</sequence>
<dbReference type="STRING" id="714943.Mucpa_2221"/>
<dbReference type="NCBIfam" id="TIGR04056">
    <property type="entry name" value="OMP_RagA_SusC"/>
    <property type="match status" value="1"/>
</dbReference>
<dbReference type="OrthoDB" id="9768177at2"/>
<evidence type="ECO:0000256" key="8">
    <source>
        <dbReference type="PROSITE-ProRule" id="PRU01360"/>
    </source>
</evidence>
<comment type="subcellular location">
    <subcellularLocation>
        <location evidence="1 8">Cell outer membrane</location>
        <topology evidence="1 8">Multi-pass membrane protein</topology>
    </subcellularLocation>
</comment>
<keyword evidence="6 8" id="KW-0472">Membrane</keyword>
<organism evidence="13 14">
    <name type="scientific">Mucilaginibacter paludis DSM 18603</name>
    <dbReference type="NCBI Taxonomy" id="714943"/>
    <lineage>
        <taxon>Bacteria</taxon>
        <taxon>Pseudomonadati</taxon>
        <taxon>Bacteroidota</taxon>
        <taxon>Sphingobacteriia</taxon>
        <taxon>Sphingobacteriales</taxon>
        <taxon>Sphingobacteriaceae</taxon>
        <taxon>Mucilaginibacter</taxon>
    </lineage>
</organism>
<name>H1YGS7_9SPHI</name>
<evidence type="ECO:0000256" key="10">
    <source>
        <dbReference type="SAM" id="SignalP"/>
    </source>
</evidence>
<evidence type="ECO:0000256" key="4">
    <source>
        <dbReference type="ARBA" id="ARBA00022692"/>
    </source>
</evidence>
<feature type="domain" description="TonB-dependent receptor-like beta-barrel" evidence="11">
    <location>
        <begin position="409"/>
        <end position="898"/>
    </location>
</feature>
<keyword evidence="14" id="KW-1185">Reference proteome</keyword>
<dbReference type="GO" id="GO:0009279">
    <property type="term" value="C:cell outer membrane"/>
    <property type="evidence" value="ECO:0007669"/>
    <property type="project" value="UniProtKB-SubCell"/>
</dbReference>
<keyword evidence="13" id="KW-0675">Receptor</keyword>
<dbReference type="InterPro" id="IPR036942">
    <property type="entry name" value="Beta-barrel_TonB_sf"/>
</dbReference>
<evidence type="ECO:0000256" key="6">
    <source>
        <dbReference type="ARBA" id="ARBA00023136"/>
    </source>
</evidence>
<keyword evidence="10" id="KW-0732">Signal</keyword>
<dbReference type="InterPro" id="IPR012910">
    <property type="entry name" value="Plug_dom"/>
</dbReference>